<feature type="domain" description="PLD phosphodiesterase" evidence="7">
    <location>
        <begin position="408"/>
        <end position="435"/>
    </location>
</feature>
<dbReference type="InterPro" id="IPR025202">
    <property type="entry name" value="PLD-like_dom"/>
</dbReference>
<dbReference type="SUPFAM" id="SSF56024">
    <property type="entry name" value="Phospholipase D/nuclease"/>
    <property type="match status" value="2"/>
</dbReference>
<dbReference type="PANTHER" id="PTHR21248:SF12">
    <property type="entry name" value="CARDIOLIPIN SYNTHASE C"/>
    <property type="match status" value="1"/>
</dbReference>
<evidence type="ECO:0000259" key="7">
    <source>
        <dbReference type="PROSITE" id="PS50035"/>
    </source>
</evidence>
<protein>
    <recommendedName>
        <fullName evidence="3">Phospholipase D</fullName>
    </recommendedName>
    <alternativeName>
        <fullName evidence="5">Choline phosphatase</fullName>
    </alternativeName>
</protein>
<evidence type="ECO:0000313" key="9">
    <source>
        <dbReference type="Proteomes" id="UP001595629"/>
    </source>
</evidence>
<sequence length="517" mass="57611">MLGVLRTIIYVVVLFLLGGLAFRALYPVPTDTSREVSRAIPPSADTTLGAAVLPQVAAHPGLSGVSRLQDGHVSYAARIQLADMAEQSIDARYYIWQRDISGLLLLDAMKRAADRGVRVRLLLDDNGIPDLDAELAEMDAHENIEVRIFNPFVLRSPRMLSYLFDFSRLNRRMHNKSMTVDGVATIVGGRNVGDIYFSTNTEVNYFDLDVVALGDAAQDVADDFDLYWASDSAVPADLILPARPADGGLLDAAVQEVRARPGAEAYAEDVRSLPLRDEILDDTRAFEWVPMQMVSDDPAKGLGQAGEEDLMITRLLKLVERPTREAVLISAYFVPGDRLTDILVDWARSGVEVMTLTNAQEATDVLPVHSGYRKYRDRLVDAGVDVRELRSDLQKRELWEQFGLTGSTNTSLHAKTFVLDDDEIFVGSFNFDPRSARLNTEMGFLIESPTIAQAFTNQITANLDRWTYSVSRGADGELDWRRSAEGETTLYETEPKTTALSRWLVRFMGVLPIEWML</sequence>
<comment type="function">
    <text evidence="1">Could be a virulence factor.</text>
</comment>
<dbReference type="InterPro" id="IPR001736">
    <property type="entry name" value="PLipase_D/transphosphatidylase"/>
</dbReference>
<comment type="caution">
    <text evidence="8">The sequence shown here is derived from an EMBL/GenBank/DDBJ whole genome shotgun (WGS) entry which is preliminary data.</text>
</comment>
<evidence type="ECO:0000256" key="2">
    <source>
        <dbReference type="ARBA" id="ARBA00004613"/>
    </source>
</evidence>
<evidence type="ECO:0000256" key="1">
    <source>
        <dbReference type="ARBA" id="ARBA00003145"/>
    </source>
</evidence>
<organism evidence="8 9">
    <name type="scientific">Lutimaribacter marinistellae</name>
    <dbReference type="NCBI Taxonomy" id="1820329"/>
    <lineage>
        <taxon>Bacteria</taxon>
        <taxon>Pseudomonadati</taxon>
        <taxon>Pseudomonadota</taxon>
        <taxon>Alphaproteobacteria</taxon>
        <taxon>Rhodobacterales</taxon>
        <taxon>Roseobacteraceae</taxon>
        <taxon>Lutimaribacter</taxon>
    </lineage>
</organism>
<dbReference type="PANTHER" id="PTHR21248">
    <property type="entry name" value="CARDIOLIPIN SYNTHASE"/>
    <property type="match status" value="1"/>
</dbReference>
<accession>A0ABV7TQ36</accession>
<feature type="transmembrane region" description="Helical" evidence="6">
    <location>
        <begin position="7"/>
        <end position="26"/>
    </location>
</feature>
<keyword evidence="6" id="KW-0472">Membrane</keyword>
<proteinExistence type="predicted"/>
<keyword evidence="4" id="KW-0964">Secreted</keyword>
<keyword evidence="6" id="KW-1133">Transmembrane helix</keyword>
<evidence type="ECO:0000313" key="8">
    <source>
        <dbReference type="EMBL" id="MFC3616704.1"/>
    </source>
</evidence>
<dbReference type="CDD" id="cd09111">
    <property type="entry name" value="PLDc_ymdC_like_1"/>
    <property type="match status" value="1"/>
</dbReference>
<evidence type="ECO:0000256" key="5">
    <source>
        <dbReference type="ARBA" id="ARBA00029594"/>
    </source>
</evidence>
<keyword evidence="6" id="KW-0812">Transmembrane</keyword>
<evidence type="ECO:0000256" key="6">
    <source>
        <dbReference type="SAM" id="Phobius"/>
    </source>
</evidence>
<dbReference type="EMBL" id="JBHRXI010000049">
    <property type="protein sequence ID" value="MFC3616704.1"/>
    <property type="molecule type" value="Genomic_DNA"/>
</dbReference>
<dbReference type="CDD" id="cd09113">
    <property type="entry name" value="PLDc_ymdC_like_2"/>
    <property type="match status" value="1"/>
</dbReference>
<dbReference type="Pfam" id="PF13091">
    <property type="entry name" value="PLDc_2"/>
    <property type="match status" value="2"/>
</dbReference>
<name>A0ABV7TQ36_9RHOB</name>
<comment type="subcellular location">
    <subcellularLocation>
        <location evidence="2">Secreted</location>
    </subcellularLocation>
</comment>
<dbReference type="Gene3D" id="3.30.870.10">
    <property type="entry name" value="Endonuclease Chain A"/>
    <property type="match status" value="2"/>
</dbReference>
<dbReference type="RefSeq" id="WP_386738023.1">
    <property type="nucleotide sequence ID" value="NZ_JBHRXI010000049.1"/>
</dbReference>
<feature type="domain" description="PLD phosphodiesterase" evidence="7">
    <location>
        <begin position="169"/>
        <end position="196"/>
    </location>
</feature>
<keyword evidence="9" id="KW-1185">Reference proteome</keyword>
<evidence type="ECO:0000256" key="3">
    <source>
        <dbReference type="ARBA" id="ARBA00018392"/>
    </source>
</evidence>
<dbReference type="PROSITE" id="PS50035">
    <property type="entry name" value="PLD"/>
    <property type="match status" value="2"/>
</dbReference>
<dbReference type="Proteomes" id="UP001595629">
    <property type="component" value="Unassembled WGS sequence"/>
</dbReference>
<reference evidence="9" key="1">
    <citation type="journal article" date="2019" name="Int. J. Syst. Evol. Microbiol.">
        <title>The Global Catalogue of Microorganisms (GCM) 10K type strain sequencing project: providing services to taxonomists for standard genome sequencing and annotation.</title>
        <authorList>
            <consortium name="The Broad Institute Genomics Platform"/>
            <consortium name="The Broad Institute Genome Sequencing Center for Infectious Disease"/>
            <person name="Wu L."/>
            <person name="Ma J."/>
        </authorList>
    </citation>
    <scope>NUCLEOTIDE SEQUENCE [LARGE SCALE GENOMIC DNA]</scope>
    <source>
        <strain evidence="9">KCTC 42911</strain>
    </source>
</reference>
<gene>
    <name evidence="8" type="ORF">ACFORG_23425</name>
</gene>
<evidence type="ECO:0000256" key="4">
    <source>
        <dbReference type="ARBA" id="ARBA00022525"/>
    </source>
</evidence>
<dbReference type="SMART" id="SM00155">
    <property type="entry name" value="PLDc"/>
    <property type="match status" value="2"/>
</dbReference>